<protein>
    <recommendedName>
        <fullName evidence="3">F-box domain-containing protein</fullName>
    </recommendedName>
</protein>
<dbReference type="Proteomes" id="UP000521872">
    <property type="component" value="Unassembled WGS sequence"/>
</dbReference>
<gene>
    <name evidence="1" type="ORF">D9613_006704</name>
</gene>
<evidence type="ECO:0000313" key="2">
    <source>
        <dbReference type="Proteomes" id="UP000521872"/>
    </source>
</evidence>
<accession>A0A8H4VIB6</accession>
<dbReference type="AlphaFoldDB" id="A0A8H4VIB6"/>
<name>A0A8H4VIB6_9AGAR</name>
<sequence length="367" mass="42417">MLPPELIHHIVSFCARSSLPALALAHRRLQGAAEGAMYRTIYVHIAPESPRYPSADMKCLTTLATNPKKAALVRFIDVQFFEDSRSFDDAYEDVYQNLEGAFANTRYLVELRFMLDIEHWGTGLLRAILREHKFEKLQILYCPFDMDFKKLLAHQNALRLVGVLALQHDIQNRCLRPLLESLKDTQSRSLQSSSPATIFGWARDTFDEFINPEEIYIFPEFLGHLQFSQLEACRIFLDGTSSLSFAIADSFNDEAICQFGEYMIPISGNLRKLTFLFHHEIQLDDDKVKRAIAMFPDIDLLGFRLWPDAVGHWPSTPEIDRGRKMSLVKEWASVAPHLEQVTFMDGTTLERQTTEKPWRQYPFYIQF</sequence>
<comment type="caution">
    <text evidence="1">The sequence shown here is derived from an EMBL/GenBank/DDBJ whole genome shotgun (WGS) entry which is preliminary data.</text>
</comment>
<proteinExistence type="predicted"/>
<dbReference type="EMBL" id="JAACJL010000058">
    <property type="protein sequence ID" value="KAF4610557.1"/>
    <property type="molecule type" value="Genomic_DNA"/>
</dbReference>
<evidence type="ECO:0000313" key="1">
    <source>
        <dbReference type="EMBL" id="KAF4610557.1"/>
    </source>
</evidence>
<keyword evidence="2" id="KW-1185">Reference proteome</keyword>
<evidence type="ECO:0008006" key="3">
    <source>
        <dbReference type="Google" id="ProtNLM"/>
    </source>
</evidence>
<organism evidence="1 2">
    <name type="scientific">Agrocybe pediades</name>
    <dbReference type="NCBI Taxonomy" id="84607"/>
    <lineage>
        <taxon>Eukaryota</taxon>
        <taxon>Fungi</taxon>
        <taxon>Dikarya</taxon>
        <taxon>Basidiomycota</taxon>
        <taxon>Agaricomycotina</taxon>
        <taxon>Agaricomycetes</taxon>
        <taxon>Agaricomycetidae</taxon>
        <taxon>Agaricales</taxon>
        <taxon>Agaricineae</taxon>
        <taxon>Strophariaceae</taxon>
        <taxon>Agrocybe</taxon>
    </lineage>
</organism>
<reference evidence="1 2" key="1">
    <citation type="submission" date="2019-12" db="EMBL/GenBank/DDBJ databases">
        <authorList>
            <person name="Floudas D."/>
            <person name="Bentzer J."/>
            <person name="Ahren D."/>
            <person name="Johansson T."/>
            <person name="Persson P."/>
            <person name="Tunlid A."/>
        </authorList>
    </citation>
    <scope>NUCLEOTIDE SEQUENCE [LARGE SCALE GENOMIC DNA]</scope>
    <source>
        <strain evidence="1 2">CBS 102.39</strain>
    </source>
</reference>